<accession>A0A176WM90</accession>
<keyword evidence="12" id="KW-0966">Cell projection</keyword>
<dbReference type="FunFam" id="1.20.920.20:FF:000001">
    <property type="entry name" value="dynein heavy chain 2, axonemal"/>
    <property type="match status" value="1"/>
</dbReference>
<feature type="domain" description="Dynein heavy chain C-terminal" evidence="18">
    <location>
        <begin position="1388"/>
        <end position="1465"/>
    </location>
</feature>
<evidence type="ECO:0000256" key="6">
    <source>
        <dbReference type="ARBA" id="ARBA00022840"/>
    </source>
</evidence>
<comment type="subcellular location">
    <subcellularLocation>
        <location evidence="1">Cell projection</location>
        <location evidence="1">Cilium</location>
    </subcellularLocation>
    <subcellularLocation>
        <location evidence="2">Cytoplasm</location>
        <location evidence="2">Cytoskeleton</location>
    </subcellularLocation>
</comment>
<keyword evidence="9" id="KW-0969">Cilium</keyword>
<dbReference type="InterPro" id="IPR024317">
    <property type="entry name" value="Dynein_heavy_chain_D4_dom"/>
</dbReference>
<dbReference type="GO" id="GO:0051959">
    <property type="term" value="F:dynein light intermediate chain binding"/>
    <property type="evidence" value="ECO:0007669"/>
    <property type="project" value="InterPro"/>
</dbReference>
<evidence type="ECO:0000256" key="13">
    <source>
        <dbReference type="SAM" id="Coils"/>
    </source>
</evidence>
<evidence type="ECO:0000256" key="8">
    <source>
        <dbReference type="ARBA" id="ARBA00023054"/>
    </source>
</evidence>
<sequence>MEEASQMSTFDSTLGSDREQYLNQCFANRLKENLRLVICTETPSNRDTSNSSTFASALITRHFSVDYYDKWTPVALQAVARVTLVKLEHVKKLPSLQLELLTKTCSMIHTTSNVIASSSPLKGSWRLVGMPSYHEMLHVFGRLLARKGQEVDSLLKRLETGLQKLQSTRVLVEDMQYDLQELLRRKEHTNSDMDQLLLSISDEQVQMDKSLEEVAHDERIAAGEAETCKKLAQDAQNQVQEVAPEVLTAIKQLSQLNKKDISELKSFTQPPPRLLTVLEALCVILKKEPKHMKHPPSSNSMESVNSYWPVARELLSQVDFVKMLLSFNKDAMENCTMEKLKPYMENPLFKPEKVRRISVACRSICIWIRAMYNYHYAKTVKMEPRIEKLKIANHNLETCKETLEEARRRLAIAEDNLKNLKASNGEEVYHRYEDASRTKDGLAKKAEDSELKLRRARRLIGRLDGECQRWRARVDDLKTKRKNVVGDAILAAGLVAYLGSFPASFRSRFISEWQTRMQNIGLAYSSDFSLVTFYSSPQDIKAWAAAGLPTDDHSLENGIIVCNTSRPMLILDPQKQVSRWICSIEDPANIVLLDINSPRILGEAQSCTLSNNLLMVENIGNQVPPGLIKKVTALLKVNPLTHTNVQPDPAKKRFLHCGCILLTYEQVFNYSDEVNVCVSLNVVDFSITFHGLCSQLLSIAAEKERLDLEEERNHLLHQRLLLNCRLQEIEDHILTLLQGVMVTILDDELLEEALSKATTLYADIQAKLERAVITEAAVELTRKRHLPVAERAAILYSCIADVSKLESVYQWTLPWFKNVYSTSMQRTTALNPVDFDTRLDYLISKITIAVYRKICCGLLTKHQFLFGLLVVFRLAQTRHDVEQEEWLFLLQGDTGTQSGCSDNPCPSWLEPTSKEWRQLSILSTFPRFEGLIEDLERKCWQEFFQSSQTCILPAPWPQRLGPFRSLLVLRCLRLDMVMDAVNQLVKSQLRLRKEDLAELSVEDACDESNPETPVTCIFQGVATPLDEIMTCAKRKNMLKRLRVFSLDQCQGPKLLDAVKEAATWGNVKIVVEPPKGVKCKILKILRTQQADEIYFGKRTMRIDGHVVKHPRAFFQLALFHSLVQERASFGAIGWNIAMQLDHTVFNLAKAELEKLTEGPDGDIGAASKKGLRASEKELAWERNKMDCLQHIITKVIYGGYVIDTWDEHSLNQLFKHCFSSNFNTDFRSSMRLYLPKNRGTIDDFLKHANDLPEPDDPEVMGLQKDAILSCAERDTQQLFTEALTLETGKESFLAPLNCIFETKKVVVVQCLSELRVVVSATLDESQLRAETQQTAEPVSLLLLQEVKRYNRLILVMRTSIVEALKEIETPGDMTPEIESLCSSIIAGQALFAATLQKYARAKNIPLSTVHLDVIMIDKKEDAILEEPEEGCYITGLHLEGARWDAETRALAEAEPKHFLGSMSSMCSLFLRPRTTDLVDGAGKRVQGIRAKSVEVDSGILAKGANFEFPRDVYLISTGLRPCRGCNYVGTINLPVGARSSMHWALQGVALLCSSRD</sequence>
<dbReference type="GO" id="GO:0005874">
    <property type="term" value="C:microtubule"/>
    <property type="evidence" value="ECO:0007669"/>
    <property type="project" value="UniProtKB-KW"/>
</dbReference>
<keyword evidence="7" id="KW-0243">Dynein</keyword>
<dbReference type="InterPro" id="IPR024743">
    <property type="entry name" value="Dynein_HC_stalk"/>
</dbReference>
<keyword evidence="6" id="KW-0067">ATP-binding</keyword>
<evidence type="ECO:0000313" key="20">
    <source>
        <dbReference type="Proteomes" id="UP000077202"/>
    </source>
</evidence>
<feature type="domain" description="Dynein heavy chain coiled coil stalk" evidence="14">
    <location>
        <begin position="157"/>
        <end position="511"/>
    </location>
</feature>
<dbReference type="InterPro" id="IPR027417">
    <property type="entry name" value="P-loop_NTPase"/>
</dbReference>
<dbReference type="GO" id="GO:0005929">
    <property type="term" value="C:cilium"/>
    <property type="evidence" value="ECO:0007669"/>
    <property type="project" value="UniProtKB-SubCell"/>
</dbReference>
<dbReference type="Pfam" id="PF12781">
    <property type="entry name" value="AAA_9"/>
    <property type="match status" value="1"/>
</dbReference>
<evidence type="ECO:0000259" key="17">
    <source>
        <dbReference type="Pfam" id="PF18198"/>
    </source>
</evidence>
<dbReference type="InterPro" id="IPR041228">
    <property type="entry name" value="Dynein_C"/>
</dbReference>
<dbReference type="GO" id="GO:0030286">
    <property type="term" value="C:dynein complex"/>
    <property type="evidence" value="ECO:0007669"/>
    <property type="project" value="UniProtKB-KW"/>
</dbReference>
<dbReference type="Proteomes" id="UP000077202">
    <property type="component" value="Unassembled WGS sequence"/>
</dbReference>
<dbReference type="InterPro" id="IPR041658">
    <property type="entry name" value="AAA_lid_11"/>
</dbReference>
<dbReference type="Gene3D" id="3.10.490.20">
    <property type="match status" value="1"/>
</dbReference>
<reference evidence="19" key="1">
    <citation type="submission" date="2016-03" db="EMBL/GenBank/DDBJ databases">
        <title>Mechanisms controlling the formation of the plant cell surface in tip-growing cells are functionally conserved among land plants.</title>
        <authorList>
            <person name="Honkanen S."/>
            <person name="Jones V.A."/>
            <person name="Morieri G."/>
            <person name="Champion C."/>
            <person name="Hetherington A.J."/>
            <person name="Kelly S."/>
            <person name="Saint-Marcoux D."/>
            <person name="Proust H."/>
            <person name="Prescott H."/>
            <person name="Dolan L."/>
        </authorList>
    </citation>
    <scope>NUCLEOTIDE SEQUENCE [LARGE SCALE GENOMIC DNA]</scope>
    <source>
        <tissue evidence="19">Whole gametophyte</tissue>
    </source>
</reference>
<dbReference type="InterPro" id="IPR026983">
    <property type="entry name" value="DHC"/>
</dbReference>
<gene>
    <name evidence="19" type="ORF">AXG93_4605s1210</name>
</gene>
<evidence type="ECO:0000256" key="1">
    <source>
        <dbReference type="ARBA" id="ARBA00004138"/>
    </source>
</evidence>
<dbReference type="Gene3D" id="1.20.920.20">
    <property type="match status" value="1"/>
</dbReference>
<dbReference type="Gene3D" id="1.10.8.720">
    <property type="entry name" value="Region D6 of dynein motor"/>
    <property type="match status" value="1"/>
</dbReference>
<evidence type="ECO:0000256" key="4">
    <source>
        <dbReference type="ARBA" id="ARBA00022701"/>
    </source>
</evidence>
<comment type="caution">
    <text evidence="19">The sequence shown here is derived from an EMBL/GenBank/DDBJ whole genome shotgun (WGS) entry which is preliminary data.</text>
</comment>
<name>A0A176WM90_MARPO</name>
<feature type="domain" description="Dynein heavy chain ATP-binding dynein motor region" evidence="16">
    <location>
        <begin position="542"/>
        <end position="759"/>
    </location>
</feature>
<keyword evidence="5" id="KW-0547">Nucleotide-binding</keyword>
<feature type="domain" description="Dynein heavy chain AAA module D4" evidence="15">
    <location>
        <begin position="20"/>
        <end position="140"/>
    </location>
</feature>
<dbReference type="InterPro" id="IPR043160">
    <property type="entry name" value="Dynein_C_barrel"/>
</dbReference>
<evidence type="ECO:0000256" key="5">
    <source>
        <dbReference type="ARBA" id="ARBA00022741"/>
    </source>
</evidence>
<evidence type="ECO:0000259" key="15">
    <source>
        <dbReference type="Pfam" id="PF12780"/>
    </source>
</evidence>
<protein>
    <recommendedName>
        <fullName evidence="21">Dynein heavy chain coiled coil stalk domain-containing protein</fullName>
    </recommendedName>
</protein>
<evidence type="ECO:0000259" key="18">
    <source>
        <dbReference type="Pfam" id="PF18199"/>
    </source>
</evidence>
<keyword evidence="4" id="KW-0493">Microtubule</keyword>
<evidence type="ECO:0000313" key="19">
    <source>
        <dbReference type="EMBL" id="OAE34257.1"/>
    </source>
</evidence>
<evidence type="ECO:0000256" key="7">
    <source>
        <dbReference type="ARBA" id="ARBA00023017"/>
    </source>
</evidence>
<dbReference type="Pfam" id="PF18199">
    <property type="entry name" value="Dynein_C"/>
    <property type="match status" value="1"/>
</dbReference>
<dbReference type="Gene3D" id="6.10.140.1060">
    <property type="match status" value="1"/>
</dbReference>
<dbReference type="Pfam" id="PF12777">
    <property type="entry name" value="MT"/>
    <property type="match status" value="1"/>
</dbReference>
<feature type="coiled-coil region" evidence="13">
    <location>
        <begin position="386"/>
        <end position="459"/>
    </location>
</feature>
<evidence type="ECO:0000256" key="10">
    <source>
        <dbReference type="ARBA" id="ARBA00023175"/>
    </source>
</evidence>
<dbReference type="PANTHER" id="PTHR45703:SF8">
    <property type="entry name" value="DYNEINS HEAVY CHAIN"/>
    <property type="match status" value="1"/>
</dbReference>
<dbReference type="GO" id="GO:0007018">
    <property type="term" value="P:microtubule-based movement"/>
    <property type="evidence" value="ECO:0007669"/>
    <property type="project" value="InterPro"/>
</dbReference>
<keyword evidence="8 13" id="KW-0175">Coiled coil</keyword>
<dbReference type="Pfam" id="PF12780">
    <property type="entry name" value="AAA_8"/>
    <property type="match status" value="1"/>
</dbReference>
<evidence type="ECO:0000259" key="16">
    <source>
        <dbReference type="Pfam" id="PF12781"/>
    </source>
</evidence>
<dbReference type="Gene3D" id="3.40.50.300">
    <property type="entry name" value="P-loop containing nucleotide triphosphate hydrolases"/>
    <property type="match status" value="1"/>
</dbReference>
<evidence type="ECO:0000256" key="9">
    <source>
        <dbReference type="ARBA" id="ARBA00023069"/>
    </source>
</evidence>
<evidence type="ECO:0008006" key="21">
    <source>
        <dbReference type="Google" id="ProtNLM"/>
    </source>
</evidence>
<feature type="domain" description="Dynein heavy chain AAA lid" evidence="17">
    <location>
        <begin position="1111"/>
        <end position="1266"/>
    </location>
</feature>
<proteinExistence type="predicted"/>
<dbReference type="InterPro" id="IPR035706">
    <property type="entry name" value="AAA_9"/>
</dbReference>
<evidence type="ECO:0000259" key="14">
    <source>
        <dbReference type="Pfam" id="PF12777"/>
    </source>
</evidence>
<dbReference type="EMBL" id="LVLJ01000435">
    <property type="protein sequence ID" value="OAE34257.1"/>
    <property type="molecule type" value="Genomic_DNA"/>
</dbReference>
<evidence type="ECO:0000256" key="2">
    <source>
        <dbReference type="ARBA" id="ARBA00004245"/>
    </source>
</evidence>
<dbReference type="GO" id="GO:0045505">
    <property type="term" value="F:dynein intermediate chain binding"/>
    <property type="evidence" value="ECO:0007669"/>
    <property type="project" value="InterPro"/>
</dbReference>
<dbReference type="PANTHER" id="PTHR45703">
    <property type="entry name" value="DYNEIN HEAVY CHAIN"/>
    <property type="match status" value="1"/>
</dbReference>
<dbReference type="InterPro" id="IPR042219">
    <property type="entry name" value="AAA_lid_11_sf"/>
</dbReference>
<organism evidence="19 20">
    <name type="scientific">Marchantia polymorpha subsp. ruderalis</name>
    <dbReference type="NCBI Taxonomy" id="1480154"/>
    <lineage>
        <taxon>Eukaryota</taxon>
        <taxon>Viridiplantae</taxon>
        <taxon>Streptophyta</taxon>
        <taxon>Embryophyta</taxon>
        <taxon>Marchantiophyta</taxon>
        <taxon>Marchantiopsida</taxon>
        <taxon>Marchantiidae</taxon>
        <taxon>Marchantiales</taxon>
        <taxon>Marchantiaceae</taxon>
        <taxon>Marchantia</taxon>
    </lineage>
</organism>
<keyword evidence="3" id="KW-0963">Cytoplasm</keyword>
<evidence type="ECO:0000256" key="12">
    <source>
        <dbReference type="ARBA" id="ARBA00023273"/>
    </source>
</evidence>
<dbReference type="Pfam" id="PF18198">
    <property type="entry name" value="AAA_lid_11"/>
    <property type="match status" value="1"/>
</dbReference>
<keyword evidence="10" id="KW-0505">Motor protein</keyword>
<keyword evidence="20" id="KW-1185">Reference proteome</keyword>
<dbReference type="GO" id="GO:0005524">
    <property type="term" value="F:ATP binding"/>
    <property type="evidence" value="ECO:0007669"/>
    <property type="project" value="UniProtKB-KW"/>
</dbReference>
<dbReference type="Gene3D" id="1.10.8.1220">
    <property type="match status" value="1"/>
</dbReference>
<evidence type="ECO:0000256" key="3">
    <source>
        <dbReference type="ARBA" id="ARBA00022490"/>
    </source>
</evidence>
<keyword evidence="11" id="KW-0206">Cytoskeleton</keyword>
<evidence type="ECO:0000256" key="11">
    <source>
        <dbReference type="ARBA" id="ARBA00023212"/>
    </source>
</evidence>